<dbReference type="STRING" id="1618659.UV11_C0006G0061"/>
<protein>
    <recommendedName>
        <fullName evidence="1">bAvd-like domain-containing protein</fullName>
    </recommendedName>
</protein>
<dbReference type="PATRIC" id="fig|1618659.3.peg.277"/>
<name>A0A0G1BQZ8_9BACT</name>
<accession>A0A0G1BQZ8</accession>
<dbReference type="Pfam" id="PF22296">
    <property type="entry name" value="bAvd"/>
    <property type="match status" value="1"/>
</dbReference>
<dbReference type="CDD" id="cd16376">
    <property type="entry name" value="Avd_like"/>
    <property type="match status" value="1"/>
</dbReference>
<sequence>MSELNPAFNPPPPPPPLAVYKLWHEIQIHIAKQSRYTLGAKIDLLFIETVELLFVAGTINRTQKLPILLKASGKLDVLKFFLQIIWELKIIDTKKYILLSEPLNEIGKMLGGWIKNIEKETLPQRKGRE</sequence>
<reference evidence="2 3" key="1">
    <citation type="journal article" date="2015" name="Nature">
        <title>rRNA introns, odd ribosomes, and small enigmatic genomes across a large radiation of phyla.</title>
        <authorList>
            <person name="Brown C.T."/>
            <person name="Hug L.A."/>
            <person name="Thomas B.C."/>
            <person name="Sharon I."/>
            <person name="Castelle C.J."/>
            <person name="Singh A."/>
            <person name="Wilkins M.J."/>
            <person name="Williams K.H."/>
            <person name="Banfield J.F."/>
        </authorList>
    </citation>
    <scope>NUCLEOTIDE SEQUENCE [LARGE SCALE GENOMIC DNA]</scope>
</reference>
<comment type="caution">
    <text evidence="2">The sequence shown here is derived from an EMBL/GenBank/DDBJ whole genome shotgun (WGS) entry which is preliminary data.</text>
</comment>
<feature type="domain" description="bAvd-like" evidence="1">
    <location>
        <begin position="24"/>
        <end position="116"/>
    </location>
</feature>
<proteinExistence type="predicted"/>
<dbReference type="AlphaFoldDB" id="A0A0G1BQZ8"/>
<evidence type="ECO:0000313" key="3">
    <source>
        <dbReference type="Proteomes" id="UP000034036"/>
    </source>
</evidence>
<evidence type="ECO:0000313" key="2">
    <source>
        <dbReference type="EMBL" id="KKS48656.1"/>
    </source>
</evidence>
<evidence type="ECO:0000259" key="1">
    <source>
        <dbReference type="Pfam" id="PF22296"/>
    </source>
</evidence>
<gene>
    <name evidence="2" type="ORF">UV11_C0006G0061</name>
</gene>
<organism evidence="2 3">
    <name type="scientific">Candidatus Giovannonibacteria bacterium GW2011_GWF2_42_19</name>
    <dbReference type="NCBI Taxonomy" id="1618659"/>
    <lineage>
        <taxon>Bacteria</taxon>
        <taxon>Candidatus Giovannoniibacteriota</taxon>
    </lineage>
</organism>
<dbReference type="InterPro" id="IPR055360">
    <property type="entry name" value="bAvd"/>
</dbReference>
<dbReference type="EMBL" id="LCDF01000006">
    <property type="protein sequence ID" value="KKS48656.1"/>
    <property type="molecule type" value="Genomic_DNA"/>
</dbReference>
<dbReference type="Gene3D" id="1.20.1440.60">
    <property type="entry name" value="23S rRNA-intervening sequence"/>
    <property type="match status" value="1"/>
</dbReference>
<dbReference type="Proteomes" id="UP000034036">
    <property type="component" value="Unassembled WGS sequence"/>
</dbReference>
<dbReference type="SUPFAM" id="SSF158446">
    <property type="entry name" value="IVS-encoded protein-like"/>
    <property type="match status" value="1"/>
</dbReference>
<dbReference type="InterPro" id="IPR036583">
    <property type="entry name" value="23S_rRNA_IVS_sf"/>
</dbReference>